<name>U5QFI2_GLOK1</name>
<reference evidence="1 2" key="1">
    <citation type="journal article" date="2013" name="PLoS ONE">
        <title>Cultivation and Complete Genome Sequencing of Gloeobacter kilaueensis sp. nov., from a Lava Cave in Kilauea Caldera, Hawai'i.</title>
        <authorList>
            <person name="Saw J.H."/>
            <person name="Schatz M."/>
            <person name="Brown M.V."/>
            <person name="Kunkel D.D."/>
            <person name="Foster J.S."/>
            <person name="Shick H."/>
            <person name="Christensen S."/>
            <person name="Hou S."/>
            <person name="Wan X."/>
            <person name="Donachie S.P."/>
        </authorList>
    </citation>
    <scope>NUCLEOTIDE SEQUENCE [LARGE SCALE GENOMIC DNA]</scope>
    <source>
        <strain evidence="2">JS</strain>
    </source>
</reference>
<accession>U5QFI2</accession>
<sequence length="138" mass="15532">MLPVAVPTVNLLLAFCAPKLCCWWVLLLPNTRTASAIGLRCEDTISHWVQRFHQQGSAALMPRPRPGRTPIYSPSDRQCILDSFARPPQREGDSTATWTVSTLQRALRQAPDGLPDVSGYTVWKVLVEAGYRWQRTRS</sequence>
<keyword evidence="2" id="KW-1185">Reference proteome</keyword>
<dbReference type="KEGG" id="glj:GKIL_1397"/>
<evidence type="ECO:0000313" key="2">
    <source>
        <dbReference type="Proteomes" id="UP000017396"/>
    </source>
</evidence>
<dbReference type="OrthoDB" id="69748at2"/>
<dbReference type="AlphaFoldDB" id="U5QFI2"/>
<proteinExistence type="predicted"/>
<dbReference type="Pfam" id="PF13565">
    <property type="entry name" value="HTH_32"/>
    <property type="match status" value="1"/>
</dbReference>
<gene>
    <name evidence="1" type="ORF">GKIL_1397</name>
</gene>
<organism evidence="1 2">
    <name type="scientific">Gloeobacter kilaueensis (strain ATCC BAA-2537 / CCAP 1431/1 / ULC 316 / JS1)</name>
    <dbReference type="NCBI Taxonomy" id="1183438"/>
    <lineage>
        <taxon>Bacteria</taxon>
        <taxon>Bacillati</taxon>
        <taxon>Cyanobacteriota</taxon>
        <taxon>Cyanophyceae</taxon>
        <taxon>Gloeobacterales</taxon>
        <taxon>Gloeobacteraceae</taxon>
        <taxon>Gloeobacter</taxon>
    </lineage>
</organism>
<evidence type="ECO:0000313" key="1">
    <source>
        <dbReference type="EMBL" id="AGY57643.1"/>
    </source>
</evidence>
<dbReference type="HOGENOM" id="CLU_1852337_0_0_3"/>
<dbReference type="SUPFAM" id="SSF46689">
    <property type="entry name" value="Homeodomain-like"/>
    <property type="match status" value="1"/>
</dbReference>
<dbReference type="InterPro" id="IPR009057">
    <property type="entry name" value="Homeodomain-like_sf"/>
</dbReference>
<dbReference type="Proteomes" id="UP000017396">
    <property type="component" value="Chromosome"/>
</dbReference>
<protein>
    <submittedName>
        <fullName evidence="1">Uncharacterized protein</fullName>
    </submittedName>
</protein>
<dbReference type="eggNOG" id="COG3415">
    <property type="taxonomic scope" value="Bacteria"/>
</dbReference>
<dbReference type="EMBL" id="CP003587">
    <property type="protein sequence ID" value="AGY57643.1"/>
    <property type="molecule type" value="Genomic_DNA"/>
</dbReference>